<keyword evidence="4" id="KW-0012">Acyltransferase</keyword>
<comment type="catalytic activity">
    <reaction evidence="5">
        <text>N-terminal L-alanyl-[ribosomal protein bS18] + acetyl-CoA = N-terminal N(alpha)-acetyl-L-alanyl-[ribosomal protein bS18] + CoA + H(+)</text>
        <dbReference type="Rhea" id="RHEA:43756"/>
        <dbReference type="Rhea" id="RHEA-COMP:10676"/>
        <dbReference type="Rhea" id="RHEA-COMP:10677"/>
        <dbReference type="ChEBI" id="CHEBI:15378"/>
        <dbReference type="ChEBI" id="CHEBI:57287"/>
        <dbReference type="ChEBI" id="CHEBI:57288"/>
        <dbReference type="ChEBI" id="CHEBI:64718"/>
        <dbReference type="ChEBI" id="CHEBI:83683"/>
        <dbReference type="EC" id="2.3.1.266"/>
    </reaction>
</comment>
<gene>
    <name evidence="7" type="primary">rimI</name>
    <name evidence="7" type="ORF">KUA55_04595</name>
</gene>
<reference evidence="7 8" key="1">
    <citation type="submission" date="2021-06" db="EMBL/GenBank/DDBJ databases">
        <title>Enterococcus alishanensis sp. nov., a novel lactic acid bacterium isolated from fresh coffee beans.</title>
        <authorList>
            <person name="Chen Y.-S."/>
        </authorList>
    </citation>
    <scope>NUCLEOTIDE SEQUENCE [LARGE SCALE GENOMIC DNA]</scope>
    <source>
        <strain evidence="7 8">ALS3</strain>
    </source>
</reference>
<comment type="similarity">
    <text evidence="1 5">Belongs to the acetyltransferase family. RimI subfamily.</text>
</comment>
<dbReference type="InterPro" id="IPR006464">
    <property type="entry name" value="AcTrfase_RimI/Ard1"/>
</dbReference>
<evidence type="ECO:0000256" key="2">
    <source>
        <dbReference type="ARBA" id="ARBA00022490"/>
    </source>
</evidence>
<evidence type="ECO:0000256" key="5">
    <source>
        <dbReference type="RuleBase" id="RU363094"/>
    </source>
</evidence>
<comment type="caution">
    <text evidence="7">The sequence shown here is derived from an EMBL/GenBank/DDBJ whole genome shotgun (WGS) entry which is preliminary data.</text>
</comment>
<dbReference type="PANTHER" id="PTHR43420">
    <property type="entry name" value="ACETYLTRANSFERASE"/>
    <property type="match status" value="1"/>
</dbReference>
<keyword evidence="2 5" id="KW-0963">Cytoplasm</keyword>
<keyword evidence="3" id="KW-0808">Transferase</keyword>
<dbReference type="RefSeq" id="WP_218325005.1">
    <property type="nucleotide sequence ID" value="NZ_JAHUZB010000002.1"/>
</dbReference>
<evidence type="ECO:0000313" key="8">
    <source>
        <dbReference type="Proteomes" id="UP000774130"/>
    </source>
</evidence>
<comment type="subcellular location">
    <subcellularLocation>
        <location evidence="5">Cytoplasm</location>
    </subcellularLocation>
</comment>
<feature type="domain" description="N-acetyltransferase" evidence="6">
    <location>
        <begin position="1"/>
        <end position="138"/>
    </location>
</feature>
<evidence type="ECO:0000256" key="3">
    <source>
        <dbReference type="ARBA" id="ARBA00022679"/>
    </source>
</evidence>
<accession>A0ABS6TAM2</accession>
<dbReference type="Pfam" id="PF00583">
    <property type="entry name" value="Acetyltransf_1"/>
    <property type="match status" value="1"/>
</dbReference>
<comment type="function">
    <text evidence="5">Acetylates the N-terminal alanine of ribosomal protein bS18.</text>
</comment>
<dbReference type="InterPro" id="IPR000182">
    <property type="entry name" value="GNAT_dom"/>
</dbReference>
<dbReference type="CDD" id="cd04301">
    <property type="entry name" value="NAT_SF"/>
    <property type="match status" value="1"/>
</dbReference>
<proteinExistence type="inferred from homology"/>
<evidence type="ECO:0000259" key="6">
    <source>
        <dbReference type="PROSITE" id="PS51186"/>
    </source>
</evidence>
<dbReference type="GO" id="GO:0005840">
    <property type="term" value="C:ribosome"/>
    <property type="evidence" value="ECO:0007669"/>
    <property type="project" value="UniProtKB-KW"/>
</dbReference>
<keyword evidence="7" id="KW-0689">Ribosomal protein</keyword>
<dbReference type="PANTHER" id="PTHR43420:SF44">
    <property type="entry name" value="ACETYLTRANSFERASE YPEA"/>
    <property type="match status" value="1"/>
</dbReference>
<protein>
    <recommendedName>
        <fullName evidence="5">[Ribosomal protein bS18]-alanine N-acetyltransferase</fullName>
        <ecNumber evidence="5">2.3.1.266</ecNumber>
    </recommendedName>
</protein>
<evidence type="ECO:0000313" key="7">
    <source>
        <dbReference type="EMBL" id="MBV7389948.1"/>
    </source>
</evidence>
<dbReference type="EC" id="2.3.1.266" evidence="5"/>
<keyword evidence="7" id="KW-0687">Ribonucleoprotein</keyword>
<sequence length="142" mass="16411">MIKDEVPQIVWDICQTAYEYGSPWQIRDFESDLALDHSHYFFAGNDLSEAFLSIHHVLDEIEITNIATKQKGLGSELLKKLIEFAESQQVKTIFLEVRESNLQAQNFYLKKGFEKIGQRKNYYHQPTENAVLMALKVGKENG</sequence>
<evidence type="ECO:0000256" key="4">
    <source>
        <dbReference type="ARBA" id="ARBA00023315"/>
    </source>
</evidence>
<dbReference type="EMBL" id="JAHUZB010000002">
    <property type="protein sequence ID" value="MBV7389948.1"/>
    <property type="molecule type" value="Genomic_DNA"/>
</dbReference>
<name>A0ABS6TAM2_9ENTE</name>
<dbReference type="NCBIfam" id="TIGR01575">
    <property type="entry name" value="rimI"/>
    <property type="match status" value="1"/>
</dbReference>
<dbReference type="InterPro" id="IPR050680">
    <property type="entry name" value="YpeA/RimI_acetyltransf"/>
</dbReference>
<evidence type="ECO:0000256" key="1">
    <source>
        <dbReference type="ARBA" id="ARBA00005395"/>
    </source>
</evidence>
<dbReference type="PROSITE" id="PS51186">
    <property type="entry name" value="GNAT"/>
    <property type="match status" value="1"/>
</dbReference>
<dbReference type="Proteomes" id="UP000774130">
    <property type="component" value="Unassembled WGS sequence"/>
</dbReference>
<keyword evidence="8" id="KW-1185">Reference proteome</keyword>
<organism evidence="7 8">
    <name type="scientific">Enterococcus alishanensis</name>
    <dbReference type="NCBI Taxonomy" id="1303817"/>
    <lineage>
        <taxon>Bacteria</taxon>
        <taxon>Bacillati</taxon>
        <taxon>Bacillota</taxon>
        <taxon>Bacilli</taxon>
        <taxon>Lactobacillales</taxon>
        <taxon>Enterococcaceae</taxon>
        <taxon>Enterococcus</taxon>
    </lineage>
</organism>